<evidence type="ECO:0000313" key="1">
    <source>
        <dbReference type="EMBL" id="SVA77315.1"/>
    </source>
</evidence>
<feature type="non-terminal residue" evidence="1">
    <location>
        <position position="113"/>
    </location>
</feature>
<sequence>MQLLQPSRSLPTDEAVAKQNALRYLPALLSLPPTIPVDSGRANEWHPILCRLVRNQSHVLSDSRISRKLQKHEPRKMMPCLAIGQTPIVRHFCVLKNRLITDHAGTAHRLVTT</sequence>
<accession>A0A381YJY6</accession>
<dbReference type="AlphaFoldDB" id="A0A381YJY6"/>
<protein>
    <submittedName>
        <fullName evidence="1">Uncharacterized protein</fullName>
    </submittedName>
</protein>
<dbReference type="EMBL" id="UINC01018412">
    <property type="protein sequence ID" value="SVA77315.1"/>
    <property type="molecule type" value="Genomic_DNA"/>
</dbReference>
<gene>
    <name evidence="1" type="ORF">METZ01_LOCUS130169</name>
</gene>
<name>A0A381YJY6_9ZZZZ</name>
<reference evidence="1" key="1">
    <citation type="submission" date="2018-05" db="EMBL/GenBank/DDBJ databases">
        <authorList>
            <person name="Lanie J.A."/>
            <person name="Ng W.-L."/>
            <person name="Kazmierczak K.M."/>
            <person name="Andrzejewski T.M."/>
            <person name="Davidsen T.M."/>
            <person name="Wayne K.J."/>
            <person name="Tettelin H."/>
            <person name="Glass J.I."/>
            <person name="Rusch D."/>
            <person name="Podicherti R."/>
            <person name="Tsui H.-C.T."/>
            <person name="Winkler M.E."/>
        </authorList>
    </citation>
    <scope>NUCLEOTIDE SEQUENCE</scope>
</reference>
<organism evidence="1">
    <name type="scientific">marine metagenome</name>
    <dbReference type="NCBI Taxonomy" id="408172"/>
    <lineage>
        <taxon>unclassified sequences</taxon>
        <taxon>metagenomes</taxon>
        <taxon>ecological metagenomes</taxon>
    </lineage>
</organism>
<proteinExistence type="predicted"/>